<protein>
    <submittedName>
        <fullName evidence="1">Uncharacterized protein</fullName>
    </submittedName>
</protein>
<dbReference type="OrthoDB" id="9903256at2"/>
<proteinExistence type="predicted"/>
<name>A0A1X6Y7F2_9RHOB</name>
<dbReference type="RefSeq" id="WP_157792120.1">
    <property type="nucleotide sequence ID" value="NZ_FWFN01000001.1"/>
</dbReference>
<gene>
    <name evidence="1" type="ORF">PSM7751_00219</name>
</gene>
<accession>A0A1X6Y7F2</accession>
<reference evidence="1 2" key="1">
    <citation type="submission" date="2017-03" db="EMBL/GenBank/DDBJ databases">
        <authorList>
            <person name="Afonso C.L."/>
            <person name="Miller P.J."/>
            <person name="Scott M.A."/>
            <person name="Spackman E."/>
            <person name="Goraichik I."/>
            <person name="Dimitrov K.M."/>
            <person name="Suarez D.L."/>
            <person name="Swayne D.E."/>
        </authorList>
    </citation>
    <scope>NUCLEOTIDE SEQUENCE [LARGE SCALE GENOMIC DNA]</scope>
    <source>
        <strain evidence="1 2">CECT 7751</strain>
    </source>
</reference>
<sequence>MPSDWTRPVPRSHQRPAEGDLYRPVELLAKIFEGPEGGLAGLEHVLERLEWKETTR</sequence>
<evidence type="ECO:0000313" key="1">
    <source>
        <dbReference type="EMBL" id="SLN12478.1"/>
    </source>
</evidence>
<dbReference type="EMBL" id="FWFN01000001">
    <property type="protein sequence ID" value="SLN12478.1"/>
    <property type="molecule type" value="Genomic_DNA"/>
</dbReference>
<keyword evidence="2" id="KW-1185">Reference proteome</keyword>
<organism evidence="1 2">
    <name type="scientific">Pseudooceanicola marinus</name>
    <dbReference type="NCBI Taxonomy" id="396013"/>
    <lineage>
        <taxon>Bacteria</taxon>
        <taxon>Pseudomonadati</taxon>
        <taxon>Pseudomonadota</taxon>
        <taxon>Alphaproteobacteria</taxon>
        <taxon>Rhodobacterales</taxon>
        <taxon>Paracoccaceae</taxon>
        <taxon>Pseudooceanicola</taxon>
    </lineage>
</organism>
<dbReference type="AlphaFoldDB" id="A0A1X6Y7F2"/>
<dbReference type="Proteomes" id="UP000193963">
    <property type="component" value="Unassembled WGS sequence"/>
</dbReference>
<evidence type="ECO:0000313" key="2">
    <source>
        <dbReference type="Proteomes" id="UP000193963"/>
    </source>
</evidence>